<sequence length="189" mass="20426">MQGATDVDVKLVYFKPDGTQKDIPIREGRHIVGRTDEAQLRIPLATVSRKHCELVFEGEKLVIRDLGSSNGTYINHERVQNAELGAGDVLGIGPCLLTVQINGLPANIEPPTDSSGESSLMETPPAGLDADDDSDNPLDNVAVDDLESSDPEETVTKTDMGSVLPNAAKDDSSIFDFDFDFEDDENPKL</sequence>
<proteinExistence type="predicted"/>
<keyword evidence="4" id="KW-1185">Reference proteome</keyword>
<name>A0A813CQR9_9DINO</name>
<dbReference type="InterPro" id="IPR008984">
    <property type="entry name" value="SMAD_FHA_dom_sf"/>
</dbReference>
<dbReference type="CDD" id="cd00060">
    <property type="entry name" value="FHA"/>
    <property type="match status" value="1"/>
</dbReference>
<dbReference type="PANTHER" id="PTHR23308">
    <property type="entry name" value="NUCLEAR INHIBITOR OF PROTEIN PHOSPHATASE-1"/>
    <property type="match status" value="1"/>
</dbReference>
<evidence type="ECO:0000256" key="1">
    <source>
        <dbReference type="SAM" id="MobiDB-lite"/>
    </source>
</evidence>
<evidence type="ECO:0000313" key="4">
    <source>
        <dbReference type="Proteomes" id="UP000601435"/>
    </source>
</evidence>
<dbReference type="InterPro" id="IPR000253">
    <property type="entry name" value="FHA_dom"/>
</dbReference>
<feature type="domain" description="FHA" evidence="2">
    <location>
        <begin position="30"/>
        <end position="79"/>
    </location>
</feature>
<dbReference type="SUPFAM" id="SSF49879">
    <property type="entry name" value="SMAD/FHA domain"/>
    <property type="match status" value="1"/>
</dbReference>
<organism evidence="3 4">
    <name type="scientific">Symbiodinium necroappetens</name>
    <dbReference type="NCBI Taxonomy" id="1628268"/>
    <lineage>
        <taxon>Eukaryota</taxon>
        <taxon>Sar</taxon>
        <taxon>Alveolata</taxon>
        <taxon>Dinophyceae</taxon>
        <taxon>Suessiales</taxon>
        <taxon>Symbiodiniaceae</taxon>
        <taxon>Symbiodinium</taxon>
    </lineage>
</organism>
<dbReference type="AlphaFoldDB" id="A0A813CQR9"/>
<dbReference type="PROSITE" id="PS50006">
    <property type="entry name" value="FHA_DOMAIN"/>
    <property type="match status" value="1"/>
</dbReference>
<gene>
    <name evidence="3" type="primary">fhaA</name>
    <name evidence="3" type="ORF">SNEC2469_LOCUS35413</name>
</gene>
<dbReference type="Pfam" id="PF00498">
    <property type="entry name" value="FHA"/>
    <property type="match status" value="1"/>
</dbReference>
<feature type="compositionally biased region" description="Acidic residues" evidence="1">
    <location>
        <begin position="129"/>
        <end position="153"/>
    </location>
</feature>
<dbReference type="OrthoDB" id="308536at2759"/>
<evidence type="ECO:0000313" key="3">
    <source>
        <dbReference type="EMBL" id="CAE7944757.1"/>
    </source>
</evidence>
<comment type="caution">
    <text evidence="3">The sequence shown here is derived from an EMBL/GenBank/DDBJ whole genome shotgun (WGS) entry which is preliminary data.</text>
</comment>
<dbReference type="Proteomes" id="UP000601435">
    <property type="component" value="Unassembled WGS sequence"/>
</dbReference>
<accession>A0A813CQR9</accession>
<reference evidence="3" key="1">
    <citation type="submission" date="2021-02" db="EMBL/GenBank/DDBJ databases">
        <authorList>
            <person name="Dougan E. K."/>
            <person name="Rhodes N."/>
            <person name="Thang M."/>
            <person name="Chan C."/>
        </authorList>
    </citation>
    <scope>NUCLEOTIDE SEQUENCE</scope>
</reference>
<feature type="compositionally biased region" description="Polar residues" evidence="1">
    <location>
        <begin position="112"/>
        <end position="121"/>
    </location>
</feature>
<dbReference type="Gene3D" id="2.60.200.20">
    <property type="match status" value="1"/>
</dbReference>
<dbReference type="EMBL" id="CAJNJA010102362">
    <property type="protein sequence ID" value="CAE7944757.1"/>
    <property type="molecule type" value="Genomic_DNA"/>
</dbReference>
<dbReference type="InterPro" id="IPR050923">
    <property type="entry name" value="Cell_Proc_Reg/RNA_Proc"/>
</dbReference>
<feature type="region of interest" description="Disordered" evidence="1">
    <location>
        <begin position="107"/>
        <end position="170"/>
    </location>
</feature>
<evidence type="ECO:0000259" key="2">
    <source>
        <dbReference type="PROSITE" id="PS50006"/>
    </source>
</evidence>
<protein>
    <submittedName>
        <fullName evidence="3">FhaA protein</fullName>
    </submittedName>
</protein>
<dbReference type="SMART" id="SM00240">
    <property type="entry name" value="FHA"/>
    <property type="match status" value="1"/>
</dbReference>